<keyword evidence="3" id="KW-1185">Reference proteome</keyword>
<reference evidence="2 3" key="1">
    <citation type="journal article" date="2021" name="Commun. Biol.">
        <title>The genome of Shorea leprosula (Dipterocarpaceae) highlights the ecological relevance of drought in aseasonal tropical rainforests.</title>
        <authorList>
            <person name="Ng K.K.S."/>
            <person name="Kobayashi M.J."/>
            <person name="Fawcett J.A."/>
            <person name="Hatakeyama M."/>
            <person name="Paape T."/>
            <person name="Ng C.H."/>
            <person name="Ang C.C."/>
            <person name="Tnah L.H."/>
            <person name="Lee C.T."/>
            <person name="Nishiyama T."/>
            <person name="Sese J."/>
            <person name="O'Brien M.J."/>
            <person name="Copetti D."/>
            <person name="Mohd Noor M.I."/>
            <person name="Ong R.C."/>
            <person name="Putra M."/>
            <person name="Sireger I.Z."/>
            <person name="Indrioko S."/>
            <person name="Kosugi Y."/>
            <person name="Izuno A."/>
            <person name="Isagi Y."/>
            <person name="Lee S.L."/>
            <person name="Shimizu K.K."/>
        </authorList>
    </citation>
    <scope>NUCLEOTIDE SEQUENCE [LARGE SCALE GENOMIC DNA]</scope>
    <source>
        <strain evidence="2">214</strain>
    </source>
</reference>
<gene>
    <name evidence="2" type="ORF">SLEP1_g53072</name>
</gene>
<dbReference type="AlphaFoldDB" id="A0AAV5MAL0"/>
<proteinExistence type="predicted"/>
<name>A0AAV5MAL0_9ROSI</name>
<sequence>MAGKGKKEITGADEAGKRGGPGRPRLSEEEKIKKKDEKNKKSRESRATTKLEHEAHKAFCLMPGITVIFEAFRDKFMRKINEESIEAYIIEDL</sequence>
<dbReference type="EMBL" id="BPVZ01000201">
    <property type="protein sequence ID" value="GKV46059.1"/>
    <property type="molecule type" value="Genomic_DNA"/>
</dbReference>
<evidence type="ECO:0000313" key="3">
    <source>
        <dbReference type="Proteomes" id="UP001054252"/>
    </source>
</evidence>
<organism evidence="2 3">
    <name type="scientific">Rubroshorea leprosula</name>
    <dbReference type="NCBI Taxonomy" id="152421"/>
    <lineage>
        <taxon>Eukaryota</taxon>
        <taxon>Viridiplantae</taxon>
        <taxon>Streptophyta</taxon>
        <taxon>Embryophyta</taxon>
        <taxon>Tracheophyta</taxon>
        <taxon>Spermatophyta</taxon>
        <taxon>Magnoliopsida</taxon>
        <taxon>eudicotyledons</taxon>
        <taxon>Gunneridae</taxon>
        <taxon>Pentapetalae</taxon>
        <taxon>rosids</taxon>
        <taxon>malvids</taxon>
        <taxon>Malvales</taxon>
        <taxon>Dipterocarpaceae</taxon>
        <taxon>Rubroshorea</taxon>
    </lineage>
</organism>
<evidence type="ECO:0000256" key="1">
    <source>
        <dbReference type="SAM" id="MobiDB-lite"/>
    </source>
</evidence>
<feature type="region of interest" description="Disordered" evidence="1">
    <location>
        <begin position="1"/>
        <end position="50"/>
    </location>
</feature>
<comment type="caution">
    <text evidence="2">The sequence shown here is derived from an EMBL/GenBank/DDBJ whole genome shotgun (WGS) entry which is preliminary data.</text>
</comment>
<feature type="compositionally biased region" description="Basic and acidic residues" evidence="1">
    <location>
        <begin position="25"/>
        <end position="50"/>
    </location>
</feature>
<accession>A0AAV5MAL0</accession>
<dbReference type="Proteomes" id="UP001054252">
    <property type="component" value="Unassembled WGS sequence"/>
</dbReference>
<feature type="compositionally biased region" description="Basic and acidic residues" evidence="1">
    <location>
        <begin position="1"/>
        <end position="17"/>
    </location>
</feature>
<protein>
    <submittedName>
        <fullName evidence="2">Uncharacterized protein</fullName>
    </submittedName>
</protein>
<evidence type="ECO:0000313" key="2">
    <source>
        <dbReference type="EMBL" id="GKV46059.1"/>
    </source>
</evidence>